<reference evidence="2 3" key="1">
    <citation type="journal article" date="2018" name="Nat. Ecol. Evol.">
        <title>Pezizomycetes genomes reveal the molecular basis of ectomycorrhizal truffle lifestyle.</title>
        <authorList>
            <person name="Murat C."/>
            <person name="Payen T."/>
            <person name="Noel B."/>
            <person name="Kuo A."/>
            <person name="Morin E."/>
            <person name="Chen J."/>
            <person name="Kohler A."/>
            <person name="Krizsan K."/>
            <person name="Balestrini R."/>
            <person name="Da Silva C."/>
            <person name="Montanini B."/>
            <person name="Hainaut M."/>
            <person name="Levati E."/>
            <person name="Barry K.W."/>
            <person name="Belfiori B."/>
            <person name="Cichocki N."/>
            <person name="Clum A."/>
            <person name="Dockter R.B."/>
            <person name="Fauchery L."/>
            <person name="Guy J."/>
            <person name="Iotti M."/>
            <person name="Le Tacon F."/>
            <person name="Lindquist E.A."/>
            <person name="Lipzen A."/>
            <person name="Malagnac F."/>
            <person name="Mello A."/>
            <person name="Molinier V."/>
            <person name="Miyauchi S."/>
            <person name="Poulain J."/>
            <person name="Riccioni C."/>
            <person name="Rubini A."/>
            <person name="Sitrit Y."/>
            <person name="Splivallo R."/>
            <person name="Traeger S."/>
            <person name="Wang M."/>
            <person name="Zifcakova L."/>
            <person name="Wipf D."/>
            <person name="Zambonelli A."/>
            <person name="Paolocci F."/>
            <person name="Nowrousian M."/>
            <person name="Ottonello S."/>
            <person name="Baldrian P."/>
            <person name="Spatafora J.W."/>
            <person name="Henrissat B."/>
            <person name="Nagy L.G."/>
            <person name="Aury J.M."/>
            <person name="Wincker P."/>
            <person name="Grigoriev I.V."/>
            <person name="Bonfante P."/>
            <person name="Martin F.M."/>
        </authorList>
    </citation>
    <scope>NUCLEOTIDE SEQUENCE [LARGE SCALE GENOMIC DNA]</scope>
    <source>
        <strain evidence="2 3">120613-1</strain>
    </source>
</reference>
<feature type="transmembrane region" description="Helical" evidence="1">
    <location>
        <begin position="100"/>
        <end position="120"/>
    </location>
</feature>
<feature type="transmembrane region" description="Helical" evidence="1">
    <location>
        <begin position="69"/>
        <end position="88"/>
    </location>
</feature>
<gene>
    <name evidence="2" type="ORF">L873DRAFT_315422</name>
</gene>
<evidence type="ECO:0000256" key="1">
    <source>
        <dbReference type="SAM" id="Phobius"/>
    </source>
</evidence>
<dbReference type="AlphaFoldDB" id="A0A3N4J2D7"/>
<evidence type="ECO:0000313" key="2">
    <source>
        <dbReference type="EMBL" id="RPA91387.1"/>
    </source>
</evidence>
<feature type="transmembrane region" description="Helical" evidence="1">
    <location>
        <begin position="38"/>
        <end position="57"/>
    </location>
</feature>
<protein>
    <submittedName>
        <fullName evidence="2">Uncharacterized protein</fullName>
    </submittedName>
</protein>
<keyword evidence="3" id="KW-1185">Reference proteome</keyword>
<keyword evidence="1" id="KW-0812">Transmembrane</keyword>
<evidence type="ECO:0000313" key="3">
    <source>
        <dbReference type="Proteomes" id="UP000276215"/>
    </source>
</evidence>
<organism evidence="2 3">
    <name type="scientific">Choiromyces venosus 120613-1</name>
    <dbReference type="NCBI Taxonomy" id="1336337"/>
    <lineage>
        <taxon>Eukaryota</taxon>
        <taxon>Fungi</taxon>
        <taxon>Dikarya</taxon>
        <taxon>Ascomycota</taxon>
        <taxon>Pezizomycotina</taxon>
        <taxon>Pezizomycetes</taxon>
        <taxon>Pezizales</taxon>
        <taxon>Tuberaceae</taxon>
        <taxon>Choiromyces</taxon>
    </lineage>
</organism>
<keyword evidence="1" id="KW-1133">Transmembrane helix</keyword>
<dbReference type="Proteomes" id="UP000276215">
    <property type="component" value="Unassembled WGS sequence"/>
</dbReference>
<keyword evidence="1" id="KW-0472">Membrane</keyword>
<name>A0A3N4J2D7_9PEZI</name>
<sequence>MTFDSRWEGLRIRWVSTLLLLSAIILIGLILPEVIDGYGIPILDFIAIGITAIHASIDTILSCNSHLRPLYVVIMSPLMLVLWLYLLAVQSINIYSNIDVGILVVKIFISILYIFAIALSGKAVKRLRRRNLPPPLPSVEDQDFGPSGMVCQGCGAQMVLNGCTSVTCPYRPDRGENGGSAYAPPYVPPYVPPYGTPYVPPEPYPEMSAERAVRAGAEMAAIVPTEMAAVAPAGRWNPCHYP</sequence>
<feature type="transmembrane region" description="Helical" evidence="1">
    <location>
        <begin position="12"/>
        <end position="32"/>
    </location>
</feature>
<dbReference type="EMBL" id="ML120498">
    <property type="protein sequence ID" value="RPA91387.1"/>
    <property type="molecule type" value="Genomic_DNA"/>
</dbReference>
<accession>A0A3N4J2D7</accession>
<proteinExistence type="predicted"/>